<evidence type="ECO:0000256" key="5">
    <source>
        <dbReference type="ARBA" id="ARBA00022691"/>
    </source>
</evidence>
<dbReference type="InterPro" id="IPR013123">
    <property type="entry name" value="SpoU_subst-bd"/>
</dbReference>
<dbReference type="Proteomes" id="UP001467690">
    <property type="component" value="Unassembled WGS sequence"/>
</dbReference>
<keyword evidence="4 6" id="KW-0808">Transferase</keyword>
<dbReference type="GO" id="GO:0032259">
    <property type="term" value="P:methylation"/>
    <property type="evidence" value="ECO:0007669"/>
    <property type="project" value="UniProtKB-KW"/>
</dbReference>
<evidence type="ECO:0000256" key="4">
    <source>
        <dbReference type="ARBA" id="ARBA00022679"/>
    </source>
</evidence>
<evidence type="ECO:0000313" key="8">
    <source>
        <dbReference type="EMBL" id="MER2490357.1"/>
    </source>
</evidence>
<dbReference type="InterPro" id="IPR029026">
    <property type="entry name" value="tRNA_m1G_MTases_N"/>
</dbReference>
<dbReference type="InterPro" id="IPR004441">
    <property type="entry name" value="rRNA_MeTrfase_TrmH"/>
</dbReference>
<dbReference type="PANTHER" id="PTHR46429">
    <property type="entry name" value="23S RRNA (GUANOSINE-2'-O-)-METHYLTRANSFERASE RLMB"/>
    <property type="match status" value="1"/>
</dbReference>
<feature type="binding site" evidence="6">
    <location>
        <position position="228"/>
    </location>
    <ligand>
        <name>S-adenosyl-L-methionine</name>
        <dbReference type="ChEBI" id="CHEBI:59789"/>
    </ligand>
</feature>
<keyword evidence="2 6" id="KW-0698">rRNA processing</keyword>
<feature type="binding site" evidence="6">
    <location>
        <position position="199"/>
    </location>
    <ligand>
        <name>S-adenosyl-L-methionine</name>
        <dbReference type="ChEBI" id="CHEBI:59789"/>
    </ligand>
</feature>
<evidence type="ECO:0000256" key="2">
    <source>
        <dbReference type="ARBA" id="ARBA00022552"/>
    </source>
</evidence>
<keyword evidence="1 6" id="KW-0963">Cytoplasm</keyword>
<keyword evidence="3 6" id="KW-0489">Methyltransferase</keyword>
<keyword evidence="9" id="KW-1185">Reference proteome</keyword>
<dbReference type="Pfam" id="PF08032">
    <property type="entry name" value="SpoU_sub_bind"/>
    <property type="match status" value="1"/>
</dbReference>
<evidence type="ECO:0000313" key="9">
    <source>
        <dbReference type="Proteomes" id="UP001467690"/>
    </source>
</evidence>
<dbReference type="NCBIfam" id="TIGR00186">
    <property type="entry name" value="rRNA_methyl_3"/>
    <property type="match status" value="1"/>
</dbReference>
<sequence>MSKAELIFGMHAVESLLQNAPHRFIEVFCLKGRNDERLNKIVSQLRKQGVSIQFCQRKALDDKAAGEQHQGIVARVQAAPALTENDLYEILDKLNRPAFLLVLDGVTDPHNIGACLRTADAAGVDALIVPKDKSAGLTGVAKKVACGAAESVPFIQVTNLARTLRDIQQKGVWVVGTAGEATQTLYQASLDGPIALVMGAEGSGMRRLTRETCDELIAIPMAGQVSSLNVSVATGVTLFEIKRQRELKSAV</sequence>
<dbReference type="InterPro" id="IPR001537">
    <property type="entry name" value="SpoU_MeTrfase"/>
</dbReference>
<evidence type="ECO:0000256" key="3">
    <source>
        <dbReference type="ARBA" id="ARBA00022603"/>
    </source>
</evidence>
<dbReference type="RefSeq" id="WP_143870519.1">
    <property type="nucleotide sequence ID" value="NZ_CP041660.1"/>
</dbReference>
<protein>
    <recommendedName>
        <fullName evidence="6">23S rRNA (guanosine-2'-O-)-methyltransferase RlmB</fullName>
        <ecNumber evidence="6">2.1.1.185</ecNumber>
    </recommendedName>
    <alternativeName>
        <fullName evidence="6">23S rRNA (guanosine2251 2'-O)-methyltransferase</fullName>
    </alternativeName>
    <alternativeName>
        <fullName evidence="6">23S rRNA Gm2251 2'-O-methyltransferase</fullName>
    </alternativeName>
</protein>
<dbReference type="PANTHER" id="PTHR46429:SF1">
    <property type="entry name" value="23S RRNA (GUANOSINE-2'-O-)-METHYLTRANSFERASE RLMB"/>
    <property type="match status" value="1"/>
</dbReference>
<keyword evidence="5 6" id="KW-0949">S-adenosyl-L-methionine</keyword>
<evidence type="ECO:0000259" key="7">
    <source>
        <dbReference type="SMART" id="SM00967"/>
    </source>
</evidence>
<dbReference type="GO" id="GO:0008168">
    <property type="term" value="F:methyltransferase activity"/>
    <property type="evidence" value="ECO:0007669"/>
    <property type="project" value="UniProtKB-KW"/>
</dbReference>
<comment type="function">
    <text evidence="6">Specifically methylates the ribose of guanosine 2251 in 23S rRNA.</text>
</comment>
<dbReference type="EC" id="2.1.1.185" evidence="6"/>
<dbReference type="Pfam" id="PF00588">
    <property type="entry name" value="SpoU_methylase"/>
    <property type="match status" value="1"/>
</dbReference>
<dbReference type="InterPro" id="IPR029064">
    <property type="entry name" value="Ribosomal_eL30-like_sf"/>
</dbReference>
<dbReference type="SUPFAM" id="SSF75217">
    <property type="entry name" value="alpha/beta knot"/>
    <property type="match status" value="1"/>
</dbReference>
<dbReference type="Gene3D" id="3.30.1330.30">
    <property type="match status" value="1"/>
</dbReference>
<dbReference type="Gene3D" id="3.40.1280.10">
    <property type="match status" value="1"/>
</dbReference>
<dbReference type="SUPFAM" id="SSF55315">
    <property type="entry name" value="L30e-like"/>
    <property type="match status" value="1"/>
</dbReference>
<name>A0ABV1RCB4_9ALTE</name>
<comment type="similarity">
    <text evidence="6">Belongs to the class IV-like SAM-binding methyltransferase superfamily. RNA methyltransferase TrmH family. RlmB subfamily.</text>
</comment>
<dbReference type="CDD" id="cd18103">
    <property type="entry name" value="SpoU-like_RlmB"/>
    <property type="match status" value="1"/>
</dbReference>
<feature type="binding site" evidence="6">
    <location>
        <position position="219"/>
    </location>
    <ligand>
        <name>S-adenosyl-L-methionine</name>
        <dbReference type="ChEBI" id="CHEBI:59789"/>
    </ligand>
</feature>
<proteinExistence type="inferred from homology"/>
<comment type="subcellular location">
    <subcellularLocation>
        <location evidence="6">Cytoplasm</location>
    </subcellularLocation>
</comment>
<organism evidence="8 9">
    <name type="scientific">Catenovulum sediminis</name>
    <dbReference type="NCBI Taxonomy" id="1740262"/>
    <lineage>
        <taxon>Bacteria</taxon>
        <taxon>Pseudomonadati</taxon>
        <taxon>Pseudomonadota</taxon>
        <taxon>Gammaproteobacteria</taxon>
        <taxon>Alteromonadales</taxon>
        <taxon>Alteromonadaceae</taxon>
        <taxon>Catenovulum</taxon>
    </lineage>
</organism>
<comment type="caution">
    <text evidence="8">The sequence shown here is derived from an EMBL/GenBank/DDBJ whole genome shotgun (WGS) entry which is preliminary data.</text>
</comment>
<dbReference type="SMART" id="SM00967">
    <property type="entry name" value="SpoU_sub_bind"/>
    <property type="match status" value="1"/>
</dbReference>
<comment type="catalytic activity">
    <reaction evidence="6">
        <text>guanosine(2251) in 23S rRNA + S-adenosyl-L-methionine = 2'-O-methylguanosine(2251) in 23S rRNA + S-adenosyl-L-homocysteine + H(+)</text>
        <dbReference type="Rhea" id="RHEA:24140"/>
        <dbReference type="Rhea" id="RHEA-COMP:10239"/>
        <dbReference type="Rhea" id="RHEA-COMP:10241"/>
        <dbReference type="ChEBI" id="CHEBI:15378"/>
        <dbReference type="ChEBI" id="CHEBI:57856"/>
        <dbReference type="ChEBI" id="CHEBI:59789"/>
        <dbReference type="ChEBI" id="CHEBI:74269"/>
        <dbReference type="ChEBI" id="CHEBI:74445"/>
        <dbReference type="EC" id="2.1.1.185"/>
    </reaction>
</comment>
<evidence type="ECO:0000256" key="1">
    <source>
        <dbReference type="ARBA" id="ARBA00022490"/>
    </source>
</evidence>
<dbReference type="InterPro" id="IPR024915">
    <property type="entry name" value="23S_rRNA_MeTrfase_RlmB"/>
</dbReference>
<dbReference type="HAMAP" id="MF_01887">
    <property type="entry name" value="23SrRNA_methyltr_B"/>
    <property type="match status" value="1"/>
</dbReference>
<accession>A0ABV1RCB4</accession>
<gene>
    <name evidence="6 8" type="primary">rlmB</name>
    <name evidence="8" type="ORF">ABS311_00445</name>
</gene>
<reference evidence="8 9" key="1">
    <citation type="submission" date="2024-06" db="EMBL/GenBank/DDBJ databases">
        <authorList>
            <person name="Chen R.Y."/>
        </authorList>
    </citation>
    <scope>NUCLEOTIDE SEQUENCE [LARGE SCALE GENOMIC DNA]</scope>
    <source>
        <strain evidence="8 9">D2</strain>
    </source>
</reference>
<evidence type="ECO:0000256" key="6">
    <source>
        <dbReference type="HAMAP-Rule" id="MF_01887"/>
    </source>
</evidence>
<feature type="domain" description="RNA 2-O ribose methyltransferase substrate binding" evidence="7">
    <location>
        <begin position="6"/>
        <end position="82"/>
    </location>
</feature>
<dbReference type="InterPro" id="IPR029028">
    <property type="entry name" value="Alpha/beta_knot_MTases"/>
</dbReference>
<dbReference type="NCBIfam" id="NF008386">
    <property type="entry name" value="PRK11181.1"/>
    <property type="match status" value="1"/>
</dbReference>
<dbReference type="EMBL" id="JBELOE010000049">
    <property type="protein sequence ID" value="MER2490357.1"/>
    <property type="molecule type" value="Genomic_DNA"/>
</dbReference>